<dbReference type="AlphaFoldDB" id="A0A3E2BJ19"/>
<evidence type="ECO:0000313" key="1">
    <source>
        <dbReference type="EMBL" id="RFT14725.1"/>
    </source>
</evidence>
<dbReference type="Proteomes" id="UP000257323">
    <property type="component" value="Unassembled WGS sequence"/>
</dbReference>
<reference evidence="1 2" key="1">
    <citation type="submission" date="2018-08" db="EMBL/GenBank/DDBJ databases">
        <title>Genome analysis of the thermophilic bacterium of the candidate phylum Aminicenantes from deep subsurface aquifer revealed its physiology and ecological role.</title>
        <authorList>
            <person name="Kadnikov V.V."/>
            <person name="Mardanov A.V."/>
            <person name="Beletsky A.V."/>
            <person name="Karnachuk O.V."/>
            <person name="Ravin N.V."/>
        </authorList>
    </citation>
    <scope>NUCLEOTIDE SEQUENCE [LARGE SCALE GENOMIC DNA]</scope>
    <source>
        <strain evidence="1">BY38</strain>
    </source>
</reference>
<evidence type="ECO:0008006" key="3">
    <source>
        <dbReference type="Google" id="ProtNLM"/>
    </source>
</evidence>
<name>A0A3E2BJ19_9BACT</name>
<evidence type="ECO:0000313" key="2">
    <source>
        <dbReference type="Proteomes" id="UP000257323"/>
    </source>
</evidence>
<dbReference type="EMBL" id="QUAH01000022">
    <property type="protein sequence ID" value="RFT14725.1"/>
    <property type="molecule type" value="Genomic_DNA"/>
</dbReference>
<protein>
    <recommendedName>
        <fullName evidence="3">Outer membrane protein beta-barrel domain-containing protein</fullName>
    </recommendedName>
</protein>
<accession>A0A3E2BJ19</accession>
<comment type="caution">
    <text evidence="1">The sequence shown here is derived from an EMBL/GenBank/DDBJ whole genome shotgun (WGS) entry which is preliminary data.</text>
</comment>
<proteinExistence type="predicted"/>
<sequence length="160" mass="17355">MKKVILAALVMGLLLGAISLGAQEKKVAMSLNLGAMTYVGSEGDSFSDFLFSLGAQVDWRLGSSFMLSPEVQVLTYRFHFDYVLVDPGLVLNYTSKSFFAGAGVILPILVGEGETWTGKLSPKLNIGYSGRHLVLAGYLITNAENLFKENLVGFTLGYKF</sequence>
<gene>
    <name evidence="1" type="ORF">OP8BY_2454</name>
</gene>
<organism evidence="1 2">
    <name type="scientific">Candidatus Saccharicenans subterraneus</name>
    <dbReference type="NCBI Taxonomy" id="2508984"/>
    <lineage>
        <taxon>Bacteria</taxon>
        <taxon>Candidatus Aminicenantota</taxon>
        <taxon>Candidatus Aminicenantia</taxon>
        <taxon>Candidatus Aminicenantales</taxon>
        <taxon>Candidatus Saccharicenantaceae</taxon>
        <taxon>Candidatus Saccharicenans</taxon>
    </lineage>
</organism>